<dbReference type="Pfam" id="PF13205">
    <property type="entry name" value="Big_5"/>
    <property type="match status" value="1"/>
</dbReference>
<evidence type="ECO:0000256" key="2">
    <source>
        <dbReference type="SAM" id="MobiDB-lite"/>
    </source>
</evidence>
<organism evidence="4 5">
    <name type="scientific">Parashewanella curva</name>
    <dbReference type="NCBI Taxonomy" id="2338552"/>
    <lineage>
        <taxon>Bacteria</taxon>
        <taxon>Pseudomonadati</taxon>
        <taxon>Pseudomonadota</taxon>
        <taxon>Gammaproteobacteria</taxon>
        <taxon>Alteromonadales</taxon>
        <taxon>Shewanellaceae</taxon>
        <taxon>Parashewanella</taxon>
    </lineage>
</organism>
<accession>A0A3L8PZ19</accession>
<name>A0A3L8PZ19_9GAMM</name>
<dbReference type="AlphaFoldDB" id="A0A3L8PZ19"/>
<comment type="caution">
    <text evidence="4">The sequence shown here is derived from an EMBL/GenBank/DDBJ whole genome shotgun (WGS) entry which is preliminary data.</text>
</comment>
<dbReference type="SUPFAM" id="SSF74853">
    <property type="entry name" value="Lamin A/C globular tail domain"/>
    <property type="match status" value="1"/>
</dbReference>
<dbReference type="OrthoDB" id="369088at2"/>
<dbReference type="Pfam" id="PF22352">
    <property type="entry name" value="K319L-like_PKD"/>
    <property type="match status" value="1"/>
</dbReference>
<dbReference type="EMBL" id="QZEI01000013">
    <property type="protein sequence ID" value="RLV60647.1"/>
    <property type="molecule type" value="Genomic_DNA"/>
</dbReference>
<dbReference type="InterPro" id="IPR024079">
    <property type="entry name" value="MetalloPept_cat_dom_sf"/>
</dbReference>
<dbReference type="InterPro" id="IPR001322">
    <property type="entry name" value="Lamin_tail_dom"/>
</dbReference>
<dbReference type="InterPro" id="IPR036415">
    <property type="entry name" value="Lamin_tail_dom_sf"/>
</dbReference>
<reference evidence="4 5" key="1">
    <citation type="submission" date="2018-09" db="EMBL/GenBank/DDBJ databases">
        <title>Phylogeny of the Shewanellaceae, and recommendation for two new genera, Pseudoshewanella and Parashewanella.</title>
        <authorList>
            <person name="Wang G."/>
        </authorList>
    </citation>
    <scope>NUCLEOTIDE SEQUENCE [LARGE SCALE GENOMIC DNA]</scope>
    <source>
        <strain evidence="4 5">C51</strain>
    </source>
</reference>
<protein>
    <recommendedName>
        <fullName evidence="3">LTD domain-containing protein</fullName>
    </recommendedName>
</protein>
<dbReference type="Proteomes" id="UP000281474">
    <property type="component" value="Unassembled WGS sequence"/>
</dbReference>
<gene>
    <name evidence="4" type="ORF">D5018_05975</name>
</gene>
<sequence>MGISTSKLSILTLSVLTLWGCGGGGGDDSEKSNQAPQLSHNTPVSVEERSQATLSINATDTDGSITSYLWTQTSGPTVTLSTNNTASINFIVPEVTSDTNLTFLVKVTDNESASSSQTISTKIVNVNRQPVLADASFEVEFNQAKLFLINPTDLDGDALTISIEKQPDHGTIELVDSKVNSYRYTPKTDNIQPDKATFKVSDGKLTASAIISLPMVDSTAPKVTEISPSAGAKQISETDSISLTFDDIIVFASSTPSSACDSEFQLSSDEFKTCIPLNIEFSNQRNFRLTPTTELKSGTKYQLKVNGDKVKNFAGTAAETKVISHFTTNQADLLITEISASQYLNDNRWIELYNGTNNDINLSDYTIHTQSVNLDANETSLSDYFQLPDRIVKAGQRIIIQGRFKNGTFQNSNAESDQLVIIGNSNDNIRPYWSDSGYLELLNSQRTQTVDFVRFGNLTQEPMTQDAWLGIAIPPMERTLGYSLVRNIDDSDTNTASDWNIAKFATPAGINDVTNCTEDIDVDGIPDCAEVENSTFAGLPLYQWGARKNQKDIFIEVDYMQSNDAGVIPHQTALKKVVDAFKGKNYHVHFDVGNLYHNADGISPESMDLGGGNEITFYKQTLFTPRDGAPSLIEHKVKNFDVRRKPIFHYMLMANSQKADGSAGSSGVAEIDGNDFLISMGGWGLNLSNEPSKNRTYNMQASTIMHELGHNLGLLHGGNENTNYKPNFLSVMNYLYQLDGLPTIGDREGDRYYRRFFNGNLNCNLENNQLKFGNTESPENFKIGYSSGNARDIDEAAITEDEGFGYDNSVAIDFNCNDDIDNLPYSRSINNDGSISLLRDVDEWALINLRFNRSWSGNVSGIGFNTSTVTPVNVMNDDTQPIIQEMEPPQELLQQIRALKND</sequence>
<dbReference type="SUPFAM" id="SSF55486">
    <property type="entry name" value="Metalloproteases ('zincins'), catalytic domain"/>
    <property type="match status" value="1"/>
</dbReference>
<dbReference type="Gene3D" id="2.60.40.3710">
    <property type="match status" value="1"/>
</dbReference>
<keyword evidence="1" id="KW-0732">Signal</keyword>
<dbReference type="GO" id="GO:0008237">
    <property type="term" value="F:metallopeptidase activity"/>
    <property type="evidence" value="ECO:0007669"/>
    <property type="project" value="InterPro"/>
</dbReference>
<dbReference type="RefSeq" id="WP_121838097.1">
    <property type="nucleotide sequence ID" value="NZ_ML014762.1"/>
</dbReference>
<feature type="region of interest" description="Disordered" evidence="2">
    <location>
        <begin position="25"/>
        <end position="47"/>
    </location>
</feature>
<evidence type="ECO:0000259" key="3">
    <source>
        <dbReference type="PROSITE" id="PS51841"/>
    </source>
</evidence>
<feature type="domain" description="LTD" evidence="3">
    <location>
        <begin position="325"/>
        <end position="450"/>
    </location>
</feature>
<keyword evidence="5" id="KW-1185">Reference proteome</keyword>
<dbReference type="Pfam" id="PF17963">
    <property type="entry name" value="Big_9"/>
    <property type="match status" value="1"/>
</dbReference>
<dbReference type="InterPro" id="IPR032812">
    <property type="entry name" value="SbsA_Ig"/>
</dbReference>
<dbReference type="Gene3D" id="2.60.40.3010">
    <property type="match status" value="1"/>
</dbReference>
<evidence type="ECO:0000313" key="5">
    <source>
        <dbReference type="Proteomes" id="UP000281474"/>
    </source>
</evidence>
<evidence type="ECO:0000256" key="1">
    <source>
        <dbReference type="ARBA" id="ARBA00022729"/>
    </source>
</evidence>
<evidence type="ECO:0000313" key="4">
    <source>
        <dbReference type="EMBL" id="RLV60647.1"/>
    </source>
</evidence>
<feature type="compositionally biased region" description="Polar residues" evidence="2">
    <location>
        <begin position="32"/>
        <end position="44"/>
    </location>
</feature>
<proteinExistence type="predicted"/>
<dbReference type="PROSITE" id="PS51841">
    <property type="entry name" value="LTD"/>
    <property type="match status" value="1"/>
</dbReference>
<dbReference type="Gene3D" id="3.40.390.10">
    <property type="entry name" value="Collagenase (Catalytic Domain)"/>
    <property type="match status" value="1"/>
</dbReference>